<dbReference type="SUPFAM" id="SSF55961">
    <property type="entry name" value="Bet v1-like"/>
    <property type="match status" value="1"/>
</dbReference>
<dbReference type="InterPro" id="IPR023393">
    <property type="entry name" value="START-like_dom_sf"/>
</dbReference>
<dbReference type="CDD" id="cd00177">
    <property type="entry name" value="START"/>
    <property type="match status" value="1"/>
</dbReference>
<dbReference type="InterPro" id="IPR002913">
    <property type="entry name" value="START_lipid-bd_dom"/>
</dbReference>
<dbReference type="Proteomes" id="UP000822688">
    <property type="component" value="Chromosome V"/>
</dbReference>
<dbReference type="GO" id="GO:0008289">
    <property type="term" value="F:lipid binding"/>
    <property type="evidence" value="ECO:0007669"/>
    <property type="project" value="InterPro"/>
</dbReference>
<protein>
    <recommendedName>
        <fullName evidence="1">START domain-containing protein</fullName>
    </recommendedName>
</protein>
<accession>A0A8T0HP56</accession>
<dbReference type="EMBL" id="CM026426">
    <property type="protein sequence ID" value="KAG0572569.1"/>
    <property type="molecule type" value="Genomic_DNA"/>
</dbReference>
<evidence type="ECO:0000259" key="1">
    <source>
        <dbReference type="PROSITE" id="PS50848"/>
    </source>
</evidence>
<dbReference type="InterPro" id="IPR009769">
    <property type="entry name" value="EDR2_C"/>
</dbReference>
<dbReference type="PROSITE" id="PS50848">
    <property type="entry name" value="START"/>
    <property type="match status" value="1"/>
</dbReference>
<gene>
    <name evidence="2" type="ORF">KC19_VG106400</name>
</gene>
<dbReference type="Gene3D" id="3.30.530.20">
    <property type="match status" value="1"/>
</dbReference>
<feature type="domain" description="START" evidence="1">
    <location>
        <begin position="92"/>
        <end position="285"/>
    </location>
</feature>
<name>A0A8T0HP56_CERPU</name>
<dbReference type="AlphaFoldDB" id="A0A8T0HP56"/>
<reference evidence="2" key="1">
    <citation type="submission" date="2020-06" db="EMBL/GenBank/DDBJ databases">
        <title>WGS assembly of Ceratodon purpureus strain R40.</title>
        <authorList>
            <person name="Carey S.B."/>
            <person name="Jenkins J."/>
            <person name="Shu S."/>
            <person name="Lovell J.T."/>
            <person name="Sreedasyam A."/>
            <person name="Maumus F."/>
            <person name="Tiley G.P."/>
            <person name="Fernandez-Pozo N."/>
            <person name="Barry K."/>
            <person name="Chen C."/>
            <person name="Wang M."/>
            <person name="Lipzen A."/>
            <person name="Daum C."/>
            <person name="Saski C.A."/>
            <person name="Payton A.C."/>
            <person name="Mcbreen J.C."/>
            <person name="Conrad R.E."/>
            <person name="Kollar L.M."/>
            <person name="Olsson S."/>
            <person name="Huttunen S."/>
            <person name="Landis J.B."/>
            <person name="Wickett N.J."/>
            <person name="Johnson M.G."/>
            <person name="Rensing S.A."/>
            <person name="Grimwood J."/>
            <person name="Schmutz J."/>
            <person name="Mcdaniel S.F."/>
        </authorList>
    </citation>
    <scope>NUCLEOTIDE SEQUENCE</scope>
    <source>
        <strain evidence="2">R40</strain>
    </source>
</reference>
<evidence type="ECO:0000313" key="3">
    <source>
        <dbReference type="Proteomes" id="UP000822688"/>
    </source>
</evidence>
<sequence length="632" mass="70935">MIAGRESLLAPLLMKWRSGYLLSGMRRKRFDINGPRKDSRAASRGIGGIGKLITIGRGSEALLRRPSMVIQDPDSEGLFNYREGDAFEAADWRCFYTVNGLRIFEDIAASKTEKSTIMKSVGVVDAAPEIIFEFIMSLDKSVRFQWDNLIGDMQLVEQIDGHTDIVYGSFDPNYFKRFQKKSDLLFSRYWRRDQDGSYSITQIATTHKKWPTKSRYNRMTISPGIWEITPLPPKPGVGTPRCLVTQIIEVKSTGWGRWKRSSYSKFHTTIPYILLCRTAGLRELIAANPEHVQLEVHVKVKEMKDPGLKGIASLLTQPSDPLFTDSQEEFYDALMVEDPEEEEEEKAAQGVLAKRTASQKFKGVSFGIMLGLSKSKKTPETKAEQELDWHAPSVILDEEMFTKLSGLRKCVGPNDPHGWSDPGGKGFIVRSRMFNDDGLKIPGGEPLLQLLAVDWLKSEKRIDHVTKLPNSCVQSDAGKKAPFILVINLQVPAKPNYSLVLYFVSDKPIRKGSLLDRFANGDNAFRNSRFKRIPSIVEGYWVVKRAVGTKACLLGKAVTCNYLREDNFLEIDVDIGSSSVARNVVGLVLGYVTSIVVDLAVLIEATSADELPEYILGTVRIDRMKLEFAVDF</sequence>
<dbReference type="Pfam" id="PF01852">
    <property type="entry name" value="START"/>
    <property type="match status" value="1"/>
</dbReference>
<dbReference type="Pfam" id="PF07059">
    <property type="entry name" value="EDR2_C"/>
    <property type="match status" value="1"/>
</dbReference>
<dbReference type="PANTHER" id="PTHR12136">
    <property type="entry name" value="ENHANCED DISEASE RESISTANCE-RELATED"/>
    <property type="match status" value="1"/>
</dbReference>
<keyword evidence="3" id="KW-1185">Reference proteome</keyword>
<comment type="caution">
    <text evidence="2">The sequence shown here is derived from an EMBL/GenBank/DDBJ whole genome shotgun (WGS) entry which is preliminary data.</text>
</comment>
<dbReference type="InterPro" id="IPR045096">
    <property type="entry name" value="EDR2-like"/>
</dbReference>
<organism evidence="2 3">
    <name type="scientific">Ceratodon purpureus</name>
    <name type="common">Fire moss</name>
    <name type="synonym">Dicranum purpureum</name>
    <dbReference type="NCBI Taxonomy" id="3225"/>
    <lineage>
        <taxon>Eukaryota</taxon>
        <taxon>Viridiplantae</taxon>
        <taxon>Streptophyta</taxon>
        <taxon>Embryophyta</taxon>
        <taxon>Bryophyta</taxon>
        <taxon>Bryophytina</taxon>
        <taxon>Bryopsida</taxon>
        <taxon>Dicranidae</taxon>
        <taxon>Pseudoditrichales</taxon>
        <taxon>Ditrichaceae</taxon>
        <taxon>Ceratodon</taxon>
    </lineage>
</organism>
<proteinExistence type="predicted"/>
<dbReference type="PANTHER" id="PTHR12136:SF47">
    <property type="entry name" value="ENHANCED DISEASE RESISTANCE PROTEIN (DUF1336)"/>
    <property type="match status" value="1"/>
</dbReference>
<evidence type="ECO:0000313" key="2">
    <source>
        <dbReference type="EMBL" id="KAG0572569.1"/>
    </source>
</evidence>